<name>W5M1M2_LEPOC</name>
<dbReference type="EMBL" id="AHAT01011628">
    <property type="status" value="NOT_ANNOTATED_CDS"/>
    <property type="molecule type" value="Genomic_DNA"/>
</dbReference>
<evidence type="ECO:0000256" key="13">
    <source>
        <dbReference type="SAM" id="MobiDB-lite"/>
    </source>
</evidence>
<dbReference type="EMBL" id="AHAT01011627">
    <property type="status" value="NOT_ANNOTATED_CDS"/>
    <property type="molecule type" value="Genomic_DNA"/>
</dbReference>
<evidence type="ECO:0000256" key="9">
    <source>
        <dbReference type="ARBA" id="ARBA00023750"/>
    </source>
</evidence>
<evidence type="ECO:0000256" key="6">
    <source>
        <dbReference type="ARBA" id="ARBA00022490"/>
    </source>
</evidence>
<dbReference type="FunFam" id="1.20.80.10:FF:000003">
    <property type="entry name" value="Tyrosine-protein phosphatase non-receptor type 4"/>
    <property type="match status" value="1"/>
</dbReference>
<dbReference type="AlphaFoldDB" id="W5M1M2"/>
<evidence type="ECO:0000256" key="10">
    <source>
        <dbReference type="ARBA" id="ARBA00023841"/>
    </source>
</evidence>
<dbReference type="SMART" id="SM00295">
    <property type="entry name" value="B41"/>
    <property type="match status" value="1"/>
</dbReference>
<feature type="compositionally biased region" description="Polar residues" evidence="13">
    <location>
        <begin position="382"/>
        <end position="406"/>
    </location>
</feature>
<dbReference type="GO" id="GO:0005912">
    <property type="term" value="C:adherens junction"/>
    <property type="evidence" value="ECO:0007669"/>
    <property type="project" value="UniProtKB-SubCell"/>
</dbReference>
<feature type="region of interest" description="Disordered" evidence="13">
    <location>
        <begin position="743"/>
        <end position="795"/>
    </location>
</feature>
<dbReference type="InterPro" id="IPR011993">
    <property type="entry name" value="PH-like_dom_sf"/>
</dbReference>
<dbReference type="InterPro" id="IPR018979">
    <property type="entry name" value="FERM_N"/>
</dbReference>
<dbReference type="CDD" id="cd14473">
    <property type="entry name" value="FERM_B-lobe"/>
    <property type="match status" value="1"/>
</dbReference>
<protein>
    <recommendedName>
        <fullName evidence="10">Band 4.1-like protein 5</fullName>
    </recommendedName>
    <alternativeName>
        <fullName evidence="11">Erythrocyte membrane protein band 4.1-like 5</fullName>
    </alternativeName>
</protein>
<dbReference type="Pfam" id="PF09380">
    <property type="entry name" value="FERM_C"/>
    <property type="match status" value="1"/>
</dbReference>
<feature type="compositionally biased region" description="Polar residues" evidence="13">
    <location>
        <begin position="351"/>
        <end position="361"/>
    </location>
</feature>
<dbReference type="Pfam" id="PF00373">
    <property type="entry name" value="FERM_M"/>
    <property type="match status" value="1"/>
</dbReference>
<organism evidence="15 16">
    <name type="scientific">Lepisosteus oculatus</name>
    <name type="common">Spotted gar</name>
    <dbReference type="NCBI Taxonomy" id="7918"/>
    <lineage>
        <taxon>Eukaryota</taxon>
        <taxon>Metazoa</taxon>
        <taxon>Chordata</taxon>
        <taxon>Craniata</taxon>
        <taxon>Vertebrata</taxon>
        <taxon>Euteleostomi</taxon>
        <taxon>Actinopterygii</taxon>
        <taxon>Neopterygii</taxon>
        <taxon>Holostei</taxon>
        <taxon>Semionotiformes</taxon>
        <taxon>Lepisosteidae</taxon>
        <taxon>Lepisosteus</taxon>
    </lineage>
</organism>
<dbReference type="InterPro" id="IPR000798">
    <property type="entry name" value="Ez/rad/moesin-like"/>
</dbReference>
<dbReference type="GO" id="GO:0031032">
    <property type="term" value="P:actomyosin structure organization"/>
    <property type="evidence" value="ECO:0000318"/>
    <property type="project" value="GO_Central"/>
</dbReference>
<comment type="subunit">
    <text evidence="12">Component of a complex composed of PALS1, CRB1 and EPB41L5. Within the complex, interacts (via FERM domain) with PALS1 (via HOOK domain) and with CRB1 (via intracellular domain). Interacts with CRB2 (via intracellular domain). Interacts with CRB3 (via intracellular domain).</text>
</comment>
<dbReference type="PANTHER" id="PTHR23280:SF15">
    <property type="entry name" value="BAND 4.1-LIKE PROTEIN 5"/>
    <property type="match status" value="1"/>
</dbReference>
<evidence type="ECO:0000256" key="7">
    <source>
        <dbReference type="ARBA" id="ARBA00022949"/>
    </source>
</evidence>
<keyword evidence="16" id="KW-1185">Reference proteome</keyword>
<reference evidence="16" key="1">
    <citation type="submission" date="2011-12" db="EMBL/GenBank/DDBJ databases">
        <title>The Draft Genome of Lepisosteus oculatus.</title>
        <authorList>
            <consortium name="The Broad Institute Genome Assembly &amp; Analysis Group"/>
            <consortium name="Computational R&amp;D Group"/>
            <consortium name="and Sequencing Platform"/>
            <person name="Di Palma F."/>
            <person name="Alfoldi J."/>
            <person name="Johnson J."/>
            <person name="Berlin A."/>
            <person name="Gnerre S."/>
            <person name="Jaffe D."/>
            <person name="MacCallum I."/>
            <person name="Young S."/>
            <person name="Walker B.J."/>
            <person name="Lander E.S."/>
            <person name="Lindblad-Toh K."/>
        </authorList>
    </citation>
    <scope>NUCLEOTIDE SEQUENCE [LARGE SCALE GENOMIC DNA]</scope>
</reference>
<dbReference type="Bgee" id="ENSLOCG00000001937">
    <property type="expression patterns" value="Expressed in camera-type eye and 13 other cell types or tissues"/>
</dbReference>
<dbReference type="CDD" id="cd17205">
    <property type="entry name" value="FERM_F1_EPB41L5"/>
    <property type="match status" value="1"/>
</dbReference>
<dbReference type="GO" id="GO:0008092">
    <property type="term" value="F:cytoskeletal protein binding"/>
    <property type="evidence" value="ECO:0007669"/>
    <property type="project" value="InterPro"/>
</dbReference>
<evidence type="ECO:0000313" key="15">
    <source>
        <dbReference type="Ensembl" id="ENSLOCP00000002280.1"/>
    </source>
</evidence>
<comment type="subcellular location">
    <subcellularLocation>
        <location evidence="4">Cell junction</location>
        <location evidence="4">Adherens junction</location>
    </subcellularLocation>
    <subcellularLocation>
        <location evidence="1">Cell membrane</location>
        <topology evidence="1">Peripheral membrane protein</topology>
    </subcellularLocation>
    <subcellularLocation>
        <location evidence="3">Cytoplasm</location>
    </subcellularLocation>
    <subcellularLocation>
        <location evidence="2">Photoreceptor inner segment</location>
    </subcellularLocation>
</comment>
<dbReference type="STRING" id="7918.ENSLOCP00000002280"/>
<comment type="function">
    <text evidence="9">Plays a role in the formation and organization of tight junctions during the establishment of polarity in epithelial cells.</text>
</comment>
<dbReference type="eggNOG" id="KOG3530">
    <property type="taxonomic scope" value="Eukaryota"/>
</dbReference>
<dbReference type="PRINTS" id="PR00935">
    <property type="entry name" value="BAND41"/>
</dbReference>
<dbReference type="SUPFAM" id="SSF54236">
    <property type="entry name" value="Ubiquitin-like"/>
    <property type="match status" value="1"/>
</dbReference>
<dbReference type="Gene3D" id="3.10.20.90">
    <property type="entry name" value="Phosphatidylinositol 3-kinase Catalytic Subunit, Chain A, domain 1"/>
    <property type="match status" value="1"/>
</dbReference>
<evidence type="ECO:0000256" key="1">
    <source>
        <dbReference type="ARBA" id="ARBA00004202"/>
    </source>
</evidence>
<keyword evidence="7" id="KW-0965">Cell junction</keyword>
<dbReference type="FunFam" id="2.30.29.30:FF:000002">
    <property type="entry name" value="Band 4.1-like protein 5 isoform 1"/>
    <property type="match status" value="1"/>
</dbReference>
<dbReference type="InterPro" id="IPR019749">
    <property type="entry name" value="Band_41_domain"/>
</dbReference>
<reference evidence="15" key="2">
    <citation type="submission" date="2025-08" db="UniProtKB">
        <authorList>
            <consortium name="Ensembl"/>
        </authorList>
    </citation>
    <scope>IDENTIFICATION</scope>
</reference>
<proteinExistence type="predicted"/>
<dbReference type="InterPro" id="IPR018980">
    <property type="entry name" value="FERM_PH-like_C"/>
</dbReference>
<evidence type="ECO:0000256" key="8">
    <source>
        <dbReference type="ARBA" id="ARBA00023136"/>
    </source>
</evidence>
<reference evidence="15" key="3">
    <citation type="submission" date="2025-09" db="UniProtKB">
        <authorList>
            <consortium name="Ensembl"/>
        </authorList>
    </citation>
    <scope>IDENTIFICATION</scope>
</reference>
<dbReference type="GO" id="GO:0005856">
    <property type="term" value="C:cytoskeleton"/>
    <property type="evidence" value="ECO:0000318"/>
    <property type="project" value="GO_Central"/>
</dbReference>
<feature type="region of interest" description="Disordered" evidence="13">
    <location>
        <begin position="342"/>
        <end position="407"/>
    </location>
</feature>
<keyword evidence="5" id="KW-1003">Cell membrane</keyword>
<dbReference type="InterPro" id="IPR014352">
    <property type="entry name" value="FERM/acyl-CoA-bd_prot_sf"/>
</dbReference>
<keyword evidence="6" id="KW-0963">Cytoplasm</keyword>
<dbReference type="FunFam" id="3.10.20.90:FF:000024">
    <property type="entry name" value="Erythrocyte membrane protein band 4.1-like 5"/>
    <property type="match status" value="1"/>
</dbReference>
<evidence type="ECO:0000256" key="11">
    <source>
        <dbReference type="ARBA" id="ARBA00030226"/>
    </source>
</evidence>
<evidence type="ECO:0000256" key="5">
    <source>
        <dbReference type="ARBA" id="ARBA00022475"/>
    </source>
</evidence>
<feature type="region of interest" description="Disordered" evidence="13">
    <location>
        <begin position="631"/>
        <end position="676"/>
    </location>
</feature>
<evidence type="ECO:0000313" key="16">
    <source>
        <dbReference type="Proteomes" id="UP000018468"/>
    </source>
</evidence>
<evidence type="ECO:0000256" key="3">
    <source>
        <dbReference type="ARBA" id="ARBA00004496"/>
    </source>
</evidence>
<dbReference type="Proteomes" id="UP000018468">
    <property type="component" value="Linkage group LG12"/>
</dbReference>
<dbReference type="PROSITE" id="PS50057">
    <property type="entry name" value="FERM_3"/>
    <property type="match status" value="1"/>
</dbReference>
<dbReference type="InterPro" id="IPR019747">
    <property type="entry name" value="FERM_CS"/>
</dbReference>
<evidence type="ECO:0000259" key="14">
    <source>
        <dbReference type="PROSITE" id="PS50057"/>
    </source>
</evidence>
<dbReference type="SMART" id="SM01195">
    <property type="entry name" value="FA"/>
    <property type="match status" value="1"/>
</dbReference>
<keyword evidence="8" id="KW-0472">Membrane</keyword>
<dbReference type="Pfam" id="PF09379">
    <property type="entry name" value="FERM_N"/>
    <property type="match status" value="1"/>
</dbReference>
<dbReference type="SMART" id="SM01196">
    <property type="entry name" value="FERM_C"/>
    <property type="match status" value="1"/>
</dbReference>
<dbReference type="InterPro" id="IPR000299">
    <property type="entry name" value="FERM_domain"/>
</dbReference>
<dbReference type="CDD" id="cd13186">
    <property type="entry name" value="FERM_C_NBL4_NBL5"/>
    <property type="match status" value="1"/>
</dbReference>
<dbReference type="Ensembl" id="ENSLOCT00000002285.1">
    <property type="protein sequence ID" value="ENSLOCP00000002280.1"/>
    <property type="gene ID" value="ENSLOCG00000001937.1"/>
</dbReference>
<dbReference type="Gene3D" id="1.20.80.10">
    <property type="match status" value="1"/>
</dbReference>
<dbReference type="SUPFAM" id="SSF50729">
    <property type="entry name" value="PH domain-like"/>
    <property type="match status" value="1"/>
</dbReference>
<dbReference type="Gene3D" id="2.30.29.30">
    <property type="entry name" value="Pleckstrin-homology domain (PH domain)/Phosphotyrosine-binding domain (PTB)"/>
    <property type="match status" value="1"/>
</dbReference>
<dbReference type="PANTHER" id="PTHR23280">
    <property type="entry name" value="4.1 G PROTEIN"/>
    <property type="match status" value="1"/>
</dbReference>
<dbReference type="InterPro" id="IPR029071">
    <property type="entry name" value="Ubiquitin-like_domsf"/>
</dbReference>
<evidence type="ECO:0000256" key="4">
    <source>
        <dbReference type="ARBA" id="ARBA00004536"/>
    </source>
</evidence>
<dbReference type="InParanoid" id="W5M1M2"/>
<dbReference type="SUPFAM" id="SSF47031">
    <property type="entry name" value="Second domain of FERM"/>
    <property type="match status" value="1"/>
</dbReference>
<sequence>MLRFLRRTLGRRSMRTHAEKERLREAQRASTHIPAAGDAKSVITCRVSLLDGTDVSVDLPKKAKGQELFDQIMYHLDLVEKDYFGLRFMDSAQVPHWLDNTKSIKKQVKIGPPYCLHLRVKFYSSEPNNLHEELTRYLFVLQLKQDIYSGKLECPFDTVVQLAAFALQAELGDCDPAEHPQELVSEFRFLPEQTEDMELAIYDKWKECRGQMPAQAEINYLNKAKWLEMYGVDMHMVKARDGNEYSLGLTPTGVLVFEGDTKIGLFFWPKITRLDFRKSKLTLVVVEDDEQGKEQEHTFVFRMDHPKACKHLWKCAVEHHAFFRLRGPVQKGSARSGFIRMGSRFRRHASSGKTEYQTTKANKARRSASFERRPSRRYSRRTMQMKTANKNQETNAHNNGVNQTSDAKALTPRLALPVVTAAPAAPVPLEVQTLPRSPAAGHSDKRSLPLVADLLDCKDLLETCVDEVIGAPVTMTTPGMPDEVGLSAAPSGSSENEEEKISLCEAAAKLKQLEIEAVTAVAPHRSNINVNVNSQVNDRAVFLQEEVVKLTEKSLNNVTNSPVLAPVRPAPDLKSNILKAQAEAALKVTREDVAAAGDKNCNLQEAAARNKGSLGRLGSASSLPACGRAERLDSRDPLKPSPLASAAPSNEVKGSAVTEDHASSSAPLLTPEPGSEAVTLKAKTEELDTLISSLTDNLIDFTDAVPLVSFNVQSKLIIAPRWIVPAAPGGGVFTNGLFDSDGSLSTKSPQLNPEVAPQAAQPPLPHTPAVLAASTAGSPAKEEAAKSKRLLTTEL</sequence>
<dbReference type="PROSITE" id="PS00660">
    <property type="entry name" value="FERM_1"/>
    <property type="match status" value="1"/>
</dbReference>
<accession>W5M1M2</accession>
<dbReference type="InterPro" id="IPR019748">
    <property type="entry name" value="FERM_central"/>
</dbReference>
<dbReference type="GeneTree" id="ENSGT00940000156332"/>
<dbReference type="PRINTS" id="PR00661">
    <property type="entry name" value="ERMFAMILY"/>
</dbReference>
<evidence type="ECO:0000256" key="12">
    <source>
        <dbReference type="ARBA" id="ARBA00046505"/>
    </source>
</evidence>
<dbReference type="GO" id="GO:0005737">
    <property type="term" value="C:cytoplasm"/>
    <property type="evidence" value="ECO:0007669"/>
    <property type="project" value="UniProtKB-SubCell"/>
</dbReference>
<dbReference type="InterPro" id="IPR014847">
    <property type="entry name" value="FA"/>
</dbReference>
<evidence type="ECO:0000256" key="2">
    <source>
        <dbReference type="ARBA" id="ARBA00004437"/>
    </source>
</evidence>
<dbReference type="GO" id="GO:0005886">
    <property type="term" value="C:plasma membrane"/>
    <property type="evidence" value="ECO:0007669"/>
    <property type="project" value="UniProtKB-SubCell"/>
</dbReference>
<dbReference type="InterPro" id="IPR035963">
    <property type="entry name" value="FERM_2"/>
</dbReference>
<dbReference type="OMA" id="LQMKANT"/>
<dbReference type="GO" id="GO:0001917">
    <property type="term" value="C:photoreceptor inner segment"/>
    <property type="evidence" value="ECO:0007669"/>
    <property type="project" value="UniProtKB-SubCell"/>
</dbReference>
<feature type="domain" description="FERM" evidence="14">
    <location>
        <begin position="43"/>
        <end position="327"/>
    </location>
</feature>
<dbReference type="PROSITE" id="PS00661">
    <property type="entry name" value="FERM_2"/>
    <property type="match status" value="1"/>
</dbReference>